<keyword evidence="2" id="KW-1185">Reference proteome</keyword>
<protein>
    <submittedName>
        <fullName evidence="1">Uncharacterized protein</fullName>
    </submittedName>
</protein>
<dbReference type="EMBL" id="SDHW01000002">
    <property type="protein sequence ID" value="RXK60965.1"/>
    <property type="molecule type" value="Genomic_DNA"/>
</dbReference>
<evidence type="ECO:0000313" key="2">
    <source>
        <dbReference type="Proteomes" id="UP000290204"/>
    </source>
</evidence>
<gene>
    <name evidence="1" type="ORF">ESA94_10955</name>
</gene>
<dbReference type="AlphaFoldDB" id="A0A4V1M7R2"/>
<proteinExistence type="predicted"/>
<dbReference type="OrthoDB" id="9859921at2"/>
<comment type="caution">
    <text evidence="1">The sequence shown here is derived from an EMBL/GenBank/DDBJ whole genome shotgun (WGS) entry which is preliminary data.</text>
</comment>
<sequence>MKTQIYLKPVIGHVAASLLPVAVLRHSFFINDVSPDLQLLTDEKKVAAAVKKLLLEELLQTDYACIRISALLEKDLLQLTVHKKGPFALSLS</sequence>
<organism evidence="1 2">
    <name type="scientific">Lacibacter luteus</name>
    <dbReference type="NCBI Taxonomy" id="2508719"/>
    <lineage>
        <taxon>Bacteria</taxon>
        <taxon>Pseudomonadati</taxon>
        <taxon>Bacteroidota</taxon>
        <taxon>Chitinophagia</taxon>
        <taxon>Chitinophagales</taxon>
        <taxon>Chitinophagaceae</taxon>
        <taxon>Lacibacter</taxon>
    </lineage>
</organism>
<reference evidence="1 2" key="1">
    <citation type="submission" date="2019-01" db="EMBL/GenBank/DDBJ databases">
        <title>Lacibacter sp. strain TTM-7.</title>
        <authorList>
            <person name="Chen W.-M."/>
        </authorList>
    </citation>
    <scope>NUCLEOTIDE SEQUENCE [LARGE SCALE GENOMIC DNA]</scope>
    <source>
        <strain evidence="1 2">TTM-7</strain>
    </source>
</reference>
<name>A0A4V1M7R2_9BACT</name>
<dbReference type="RefSeq" id="WP_129130926.1">
    <property type="nucleotide sequence ID" value="NZ_SDHW01000002.1"/>
</dbReference>
<dbReference type="Proteomes" id="UP000290204">
    <property type="component" value="Unassembled WGS sequence"/>
</dbReference>
<evidence type="ECO:0000313" key="1">
    <source>
        <dbReference type="EMBL" id="RXK60965.1"/>
    </source>
</evidence>
<accession>A0A4V1M7R2</accession>